<evidence type="ECO:0000313" key="3">
    <source>
        <dbReference type="Proteomes" id="UP001523369"/>
    </source>
</evidence>
<feature type="region of interest" description="Disordered" evidence="1">
    <location>
        <begin position="66"/>
        <end position="92"/>
    </location>
</feature>
<keyword evidence="3" id="KW-1185">Reference proteome</keyword>
<reference evidence="2 3" key="1">
    <citation type="submission" date="2022-06" db="EMBL/GenBank/DDBJ databases">
        <title>New Species of the Genus Actinoplanes, ActinopZanes ferrugineus.</title>
        <authorList>
            <person name="Ding P."/>
        </authorList>
    </citation>
    <scope>NUCLEOTIDE SEQUENCE [LARGE SCALE GENOMIC DNA]</scope>
    <source>
        <strain evidence="2 3">TRM88003</strain>
    </source>
</reference>
<evidence type="ECO:0008006" key="4">
    <source>
        <dbReference type="Google" id="ProtNLM"/>
    </source>
</evidence>
<dbReference type="EMBL" id="JAMYJR010000038">
    <property type="protein sequence ID" value="MCO8275507.1"/>
    <property type="molecule type" value="Genomic_DNA"/>
</dbReference>
<comment type="caution">
    <text evidence="2">The sequence shown here is derived from an EMBL/GenBank/DDBJ whole genome shotgun (WGS) entry which is preliminary data.</text>
</comment>
<feature type="compositionally biased region" description="Basic and acidic residues" evidence="1">
    <location>
        <begin position="72"/>
        <end position="92"/>
    </location>
</feature>
<proteinExistence type="predicted"/>
<accession>A0ABT1DXB1</accession>
<sequence>MGRRRGSSGGGQSAVRRFERDVLDQPGVKWAVIADTPINDPLGDRPPVARLIDALAGQINAAHLPGRAGHVRHPDAVLRPRAVDRDRGERPG</sequence>
<evidence type="ECO:0000256" key="1">
    <source>
        <dbReference type="SAM" id="MobiDB-lite"/>
    </source>
</evidence>
<gene>
    <name evidence="2" type="ORF">M1L60_33480</name>
</gene>
<dbReference type="RefSeq" id="WP_253241571.1">
    <property type="nucleotide sequence ID" value="NZ_JAMYJR010000038.1"/>
</dbReference>
<organism evidence="2 3">
    <name type="scientific">Paractinoplanes aksuensis</name>
    <dbReference type="NCBI Taxonomy" id="2939490"/>
    <lineage>
        <taxon>Bacteria</taxon>
        <taxon>Bacillati</taxon>
        <taxon>Actinomycetota</taxon>
        <taxon>Actinomycetes</taxon>
        <taxon>Micromonosporales</taxon>
        <taxon>Micromonosporaceae</taxon>
        <taxon>Paractinoplanes</taxon>
    </lineage>
</organism>
<protein>
    <recommendedName>
        <fullName evidence="4">Transposase</fullName>
    </recommendedName>
</protein>
<dbReference type="Proteomes" id="UP001523369">
    <property type="component" value="Unassembled WGS sequence"/>
</dbReference>
<evidence type="ECO:0000313" key="2">
    <source>
        <dbReference type="EMBL" id="MCO8275507.1"/>
    </source>
</evidence>
<name>A0ABT1DXB1_9ACTN</name>